<keyword evidence="21" id="KW-1185">Reference proteome</keyword>
<keyword evidence="6 18" id="KW-0812">Transmembrane</keyword>
<dbReference type="HOGENOM" id="CLU_059260_0_1_1"/>
<feature type="region of interest" description="Disordered" evidence="17">
    <location>
        <begin position="1"/>
        <end position="20"/>
    </location>
</feature>
<comment type="caution">
    <text evidence="20">The sequence shown here is derived from an EMBL/GenBank/DDBJ whole genome shotgun (WGS) entry which is preliminary data.</text>
</comment>
<evidence type="ECO:0000256" key="4">
    <source>
        <dbReference type="ARBA" id="ARBA00012530"/>
    </source>
</evidence>
<name>A0A086TBM1_HAPC1</name>
<comment type="function">
    <text evidence="16">Catalyzes the last of the four reactions of the long-chain fatty acids elongation cycle. This endoplasmic reticulum-bound enzymatic process, allows the addition of 2 carbons to the chain of long- and very long-chain fatty acids/VLCFAs per cycle. This enzyme reduces the trans-2,3-enoyl-CoA fatty acid intermediate to an acyl-CoA that can be further elongated by entering a new cycle of elongation. Thereby, it participates in the production of VLCFAs of different chain lengths that are involved in multiple biological processes as precursors of membrane lipids and lipid mediators.</text>
</comment>
<comment type="pathway">
    <text evidence="2">Lipid metabolism; fatty acid biosynthesis.</text>
</comment>
<dbReference type="EC" id="1.3.1.93" evidence="4"/>
<keyword evidence="5" id="KW-0444">Lipid biosynthesis</keyword>
<evidence type="ECO:0000313" key="21">
    <source>
        <dbReference type="Proteomes" id="UP000029964"/>
    </source>
</evidence>
<dbReference type="GO" id="GO:0005789">
    <property type="term" value="C:endoplasmic reticulum membrane"/>
    <property type="evidence" value="ECO:0007669"/>
    <property type="project" value="UniProtKB-SubCell"/>
</dbReference>
<keyword evidence="9" id="KW-0521">NADP</keyword>
<dbReference type="Gene3D" id="1.20.120.1630">
    <property type="match status" value="1"/>
</dbReference>
<sequence>MATLKTLKLTNRSPKQPIRNLPPSVDVSADTTVEDVKILIAKAVRMSDHNRIGLFDPSTKKTLKNRQARIADEQAVASTGEVLVKDLGPQIGWKTVFIIEYLGPILIHAAVVAARPYLYAGAPSYRDLSPTQWLGFAMFQLHFLKREYETLFVHKFSASTMPFRNVFKNSFFYWALSGLLCAYFIYSPTSLAARADQPAIDAVGALIFLFGEVNNALVHRYLSSLRPAGSTERRIPVGYGFGLVTCPNYMFEVLSWVGVIVALRDWTSALFICVGIAQMSDWAKGKERAYRKEFGDRYKKKRYTMLPGLF</sequence>
<evidence type="ECO:0000256" key="17">
    <source>
        <dbReference type="SAM" id="MobiDB-lite"/>
    </source>
</evidence>
<evidence type="ECO:0000256" key="5">
    <source>
        <dbReference type="ARBA" id="ARBA00022516"/>
    </source>
</evidence>
<evidence type="ECO:0000256" key="3">
    <source>
        <dbReference type="ARBA" id="ARBA00007742"/>
    </source>
</evidence>
<dbReference type="PANTHER" id="PTHR10556:SF28">
    <property type="entry name" value="VERY-LONG-CHAIN ENOYL-COA REDUCTASE"/>
    <property type="match status" value="1"/>
</dbReference>
<feature type="domain" description="3-oxo-5-alpha-steroid 4-dehydrogenase C-terminal" evidence="19">
    <location>
        <begin position="160"/>
        <end position="310"/>
    </location>
</feature>
<evidence type="ECO:0000256" key="12">
    <source>
        <dbReference type="ARBA" id="ARBA00023098"/>
    </source>
</evidence>
<dbReference type="Pfam" id="PF02544">
    <property type="entry name" value="Steroid_dh"/>
    <property type="match status" value="1"/>
</dbReference>
<keyword evidence="11" id="KW-0560">Oxidoreductase</keyword>
<evidence type="ECO:0000256" key="13">
    <source>
        <dbReference type="ARBA" id="ARBA00023136"/>
    </source>
</evidence>
<keyword evidence="12" id="KW-0443">Lipid metabolism</keyword>
<reference evidence="21" key="1">
    <citation type="journal article" date="2014" name="Genome Announc.">
        <title>Genome sequence and annotation of Acremonium chrysogenum, producer of the beta-lactam antibiotic cephalosporin C.</title>
        <authorList>
            <person name="Terfehr D."/>
            <person name="Dahlmann T.A."/>
            <person name="Specht T."/>
            <person name="Zadra I."/>
            <person name="Kuernsteiner H."/>
            <person name="Kueck U."/>
        </authorList>
    </citation>
    <scope>NUCLEOTIDE SEQUENCE [LARGE SCALE GENOMIC DNA]</scope>
    <source>
        <strain evidence="21">ATCC 11550 / CBS 779.69 / DSM 880 / IAM 14645 / JCM 23072 / IMI 49137</strain>
    </source>
</reference>
<evidence type="ECO:0000256" key="16">
    <source>
        <dbReference type="ARBA" id="ARBA00058640"/>
    </source>
</evidence>
<keyword evidence="14" id="KW-0275">Fatty acid biosynthesis</keyword>
<dbReference type="InterPro" id="IPR039357">
    <property type="entry name" value="SRD5A/TECR"/>
</dbReference>
<dbReference type="EMBL" id="JPKY01000016">
    <property type="protein sequence ID" value="KFH46753.1"/>
    <property type="molecule type" value="Genomic_DNA"/>
</dbReference>
<protein>
    <recommendedName>
        <fullName evidence="4">very-long-chain enoyl-CoA reductase</fullName>
        <ecNumber evidence="4">1.3.1.93</ecNumber>
    </recommendedName>
</protein>
<keyword evidence="13 18" id="KW-0472">Membrane</keyword>
<feature type="transmembrane region" description="Helical" evidence="18">
    <location>
        <begin position="199"/>
        <end position="218"/>
    </location>
</feature>
<evidence type="ECO:0000313" key="20">
    <source>
        <dbReference type="EMBL" id="KFH46753.1"/>
    </source>
</evidence>
<evidence type="ECO:0000256" key="2">
    <source>
        <dbReference type="ARBA" id="ARBA00005194"/>
    </source>
</evidence>
<evidence type="ECO:0000256" key="18">
    <source>
        <dbReference type="SAM" id="Phobius"/>
    </source>
</evidence>
<dbReference type="InterPro" id="IPR001104">
    <property type="entry name" value="3-oxo-5_a-steroid_4-DH_C"/>
</dbReference>
<evidence type="ECO:0000256" key="11">
    <source>
        <dbReference type="ARBA" id="ARBA00023002"/>
    </source>
</evidence>
<dbReference type="AlphaFoldDB" id="A0A086TBM1"/>
<keyword evidence="8" id="KW-0276">Fatty acid metabolism</keyword>
<gene>
    <name evidence="20" type="ORF">ACRE_024350</name>
</gene>
<evidence type="ECO:0000256" key="6">
    <source>
        <dbReference type="ARBA" id="ARBA00022692"/>
    </source>
</evidence>
<dbReference type="PROSITE" id="PS50244">
    <property type="entry name" value="S5A_REDUCTASE"/>
    <property type="match status" value="1"/>
</dbReference>
<keyword evidence="10 18" id="KW-1133">Transmembrane helix</keyword>
<comment type="catalytic activity">
    <reaction evidence="15">
        <text>a very-long-chain 2,3-saturated fatty acyl-CoA + NADP(+) = a very-long-chain (2E)-enoyl-CoA + NADPH + H(+)</text>
        <dbReference type="Rhea" id="RHEA:14473"/>
        <dbReference type="ChEBI" id="CHEBI:15378"/>
        <dbReference type="ChEBI" id="CHEBI:57783"/>
        <dbReference type="ChEBI" id="CHEBI:58349"/>
        <dbReference type="ChEBI" id="CHEBI:83724"/>
        <dbReference type="ChEBI" id="CHEBI:83728"/>
        <dbReference type="EC" id="1.3.1.93"/>
    </reaction>
</comment>
<evidence type="ECO:0000256" key="8">
    <source>
        <dbReference type="ARBA" id="ARBA00022832"/>
    </source>
</evidence>
<evidence type="ECO:0000256" key="9">
    <source>
        <dbReference type="ARBA" id="ARBA00022857"/>
    </source>
</evidence>
<dbReference type="OrthoDB" id="540503at2759"/>
<dbReference type="STRING" id="857340.A0A086TBM1"/>
<comment type="subcellular location">
    <subcellularLocation>
        <location evidence="1">Endoplasmic reticulum membrane</location>
        <topology evidence="1">Multi-pass membrane protein</topology>
    </subcellularLocation>
</comment>
<comment type="similarity">
    <text evidence="3">Belongs to the steroid 5-alpha reductase family.</text>
</comment>
<feature type="transmembrane region" description="Helical" evidence="18">
    <location>
        <begin position="239"/>
        <end position="260"/>
    </location>
</feature>
<organism evidence="20 21">
    <name type="scientific">Hapsidospora chrysogenum (strain ATCC 11550 / CBS 779.69 / DSM 880 / IAM 14645 / JCM 23072 / IMI 49137)</name>
    <name type="common">Acremonium chrysogenum</name>
    <dbReference type="NCBI Taxonomy" id="857340"/>
    <lineage>
        <taxon>Eukaryota</taxon>
        <taxon>Fungi</taxon>
        <taxon>Dikarya</taxon>
        <taxon>Ascomycota</taxon>
        <taxon>Pezizomycotina</taxon>
        <taxon>Sordariomycetes</taxon>
        <taxon>Hypocreomycetidae</taxon>
        <taxon>Hypocreales</taxon>
        <taxon>Bionectriaceae</taxon>
        <taxon>Hapsidospora</taxon>
    </lineage>
</organism>
<dbReference type="PANTHER" id="PTHR10556">
    <property type="entry name" value="3-OXO-5-ALPHA-STEROID 4-DEHYDROGENASE"/>
    <property type="match status" value="1"/>
</dbReference>
<proteinExistence type="inferred from homology"/>
<keyword evidence="7" id="KW-0256">Endoplasmic reticulum</keyword>
<evidence type="ECO:0000256" key="1">
    <source>
        <dbReference type="ARBA" id="ARBA00004477"/>
    </source>
</evidence>
<feature type="transmembrane region" description="Helical" evidence="18">
    <location>
        <begin position="171"/>
        <end position="187"/>
    </location>
</feature>
<dbReference type="Proteomes" id="UP000029964">
    <property type="component" value="Unassembled WGS sequence"/>
</dbReference>
<dbReference type="GO" id="GO:0042761">
    <property type="term" value="P:very long-chain fatty acid biosynthetic process"/>
    <property type="evidence" value="ECO:0007669"/>
    <property type="project" value="TreeGrafter"/>
</dbReference>
<evidence type="ECO:0000256" key="15">
    <source>
        <dbReference type="ARBA" id="ARBA00051495"/>
    </source>
</evidence>
<accession>A0A086TBM1</accession>
<evidence type="ECO:0000256" key="7">
    <source>
        <dbReference type="ARBA" id="ARBA00022824"/>
    </source>
</evidence>
<dbReference type="FunFam" id="1.20.120.1630:FF:000010">
    <property type="entry name" value="Steroid alpha reductase family protein"/>
    <property type="match status" value="1"/>
</dbReference>
<dbReference type="GO" id="GO:0102758">
    <property type="term" value="F:very-long-chain enoyl-CoA reductase activity"/>
    <property type="evidence" value="ECO:0007669"/>
    <property type="project" value="UniProtKB-EC"/>
</dbReference>
<evidence type="ECO:0000259" key="19">
    <source>
        <dbReference type="Pfam" id="PF02544"/>
    </source>
</evidence>
<evidence type="ECO:0000256" key="14">
    <source>
        <dbReference type="ARBA" id="ARBA00023160"/>
    </source>
</evidence>
<evidence type="ECO:0000256" key="10">
    <source>
        <dbReference type="ARBA" id="ARBA00022989"/>
    </source>
</evidence>